<dbReference type="PANTHER" id="PTHR42788">
    <property type="entry name" value="TAURINE IMPORT ATP-BINDING PROTEIN-RELATED"/>
    <property type="match status" value="1"/>
</dbReference>
<dbReference type="PANTHER" id="PTHR42788:SF21">
    <property type="entry name" value="ABC TRANSPORTER ATP-BINDING PROTEIN"/>
    <property type="match status" value="1"/>
</dbReference>
<evidence type="ECO:0000259" key="4">
    <source>
        <dbReference type="PROSITE" id="PS50893"/>
    </source>
</evidence>
<dbReference type="SMART" id="SM00382">
    <property type="entry name" value="AAA"/>
    <property type="match status" value="1"/>
</dbReference>
<dbReference type="GO" id="GO:0005524">
    <property type="term" value="F:ATP binding"/>
    <property type="evidence" value="ECO:0007669"/>
    <property type="project" value="UniProtKB-KW"/>
</dbReference>
<dbReference type="PROSITE" id="PS00211">
    <property type="entry name" value="ABC_TRANSPORTER_1"/>
    <property type="match status" value="1"/>
</dbReference>
<dbReference type="EMBL" id="JACXIZ010000042">
    <property type="protein sequence ID" value="MBD2847622.1"/>
    <property type="molecule type" value="Genomic_DNA"/>
</dbReference>
<gene>
    <name evidence="5" type="ORF">IDH44_20725</name>
</gene>
<dbReference type="InterPro" id="IPR003439">
    <property type="entry name" value="ABC_transporter-like_ATP-bd"/>
</dbReference>
<keyword evidence="3 5" id="KW-0067">ATP-binding</keyword>
<evidence type="ECO:0000313" key="6">
    <source>
        <dbReference type="Proteomes" id="UP000621560"/>
    </source>
</evidence>
<keyword evidence="6" id="KW-1185">Reference proteome</keyword>
<reference evidence="5" key="1">
    <citation type="submission" date="2020-09" db="EMBL/GenBank/DDBJ databases">
        <title>A novel bacterium of genus Paenibacillus, isolated from South China Sea.</title>
        <authorList>
            <person name="Huang H."/>
            <person name="Mo K."/>
            <person name="Hu Y."/>
        </authorList>
    </citation>
    <scope>NUCLEOTIDE SEQUENCE</scope>
    <source>
        <strain evidence="5">IB182496</strain>
    </source>
</reference>
<evidence type="ECO:0000256" key="1">
    <source>
        <dbReference type="ARBA" id="ARBA00022448"/>
    </source>
</evidence>
<keyword evidence="2" id="KW-0547">Nucleotide-binding</keyword>
<evidence type="ECO:0000256" key="2">
    <source>
        <dbReference type="ARBA" id="ARBA00022741"/>
    </source>
</evidence>
<comment type="caution">
    <text evidence="5">The sequence shown here is derived from an EMBL/GenBank/DDBJ whole genome shotgun (WGS) entry which is preliminary data.</text>
</comment>
<sequence length="260" mass="28537">MRAMLELKNVSHVYVSAQEASLAVEGLDLQVTPGEFVSLVGPSGCGKTTILSLLAGLLVPSRGQVLIGGEPVHGPSPRVGYMLQQDYLLPWRTIRGNVLLGPELAGRQSRETEEAVERLLHEMGLSGSAARYPHELSGGMRQRAALVRTLITDPEVLLLDEPFSALDMHIKLQLEDLVHHTLRRMRKTALLVTHDLAEAAAMSDRVVLLGSRPGRIRHIFDIPAELRALPPMQARREPGFQDIFEAIWAELEEGEEGGDA</sequence>
<dbReference type="CDD" id="cd03293">
    <property type="entry name" value="ABC_NrtD_SsuB_transporters"/>
    <property type="match status" value="1"/>
</dbReference>
<dbReference type="PROSITE" id="PS50893">
    <property type="entry name" value="ABC_TRANSPORTER_2"/>
    <property type="match status" value="1"/>
</dbReference>
<keyword evidence="1" id="KW-0813">Transport</keyword>
<feature type="domain" description="ABC transporter" evidence="4">
    <location>
        <begin position="5"/>
        <end position="236"/>
    </location>
</feature>
<dbReference type="InterPro" id="IPR050166">
    <property type="entry name" value="ABC_transporter_ATP-bind"/>
</dbReference>
<protein>
    <submittedName>
        <fullName evidence="5">ABC transporter ATP-binding protein</fullName>
    </submittedName>
</protein>
<dbReference type="RefSeq" id="WP_190920731.1">
    <property type="nucleotide sequence ID" value="NZ_JACXIZ010000042.1"/>
</dbReference>
<evidence type="ECO:0000313" key="5">
    <source>
        <dbReference type="EMBL" id="MBD2847622.1"/>
    </source>
</evidence>
<name>A0A927GUE6_9BACL</name>
<dbReference type="Proteomes" id="UP000621560">
    <property type="component" value="Unassembled WGS sequence"/>
</dbReference>
<dbReference type="InterPro" id="IPR017871">
    <property type="entry name" value="ABC_transporter-like_CS"/>
</dbReference>
<dbReference type="AlphaFoldDB" id="A0A927GUE6"/>
<accession>A0A927GUE6</accession>
<evidence type="ECO:0000256" key="3">
    <source>
        <dbReference type="ARBA" id="ARBA00022840"/>
    </source>
</evidence>
<dbReference type="SUPFAM" id="SSF52540">
    <property type="entry name" value="P-loop containing nucleoside triphosphate hydrolases"/>
    <property type="match status" value="1"/>
</dbReference>
<proteinExistence type="predicted"/>
<dbReference type="InterPro" id="IPR003593">
    <property type="entry name" value="AAA+_ATPase"/>
</dbReference>
<organism evidence="5 6">
    <name type="scientific">Paenibacillus sabuli</name>
    <dbReference type="NCBI Taxonomy" id="2772509"/>
    <lineage>
        <taxon>Bacteria</taxon>
        <taxon>Bacillati</taxon>
        <taxon>Bacillota</taxon>
        <taxon>Bacilli</taxon>
        <taxon>Bacillales</taxon>
        <taxon>Paenibacillaceae</taxon>
        <taxon>Paenibacillus</taxon>
    </lineage>
</organism>
<dbReference type="GO" id="GO:0016887">
    <property type="term" value="F:ATP hydrolysis activity"/>
    <property type="evidence" value="ECO:0007669"/>
    <property type="project" value="InterPro"/>
</dbReference>
<dbReference type="Gene3D" id="3.40.50.300">
    <property type="entry name" value="P-loop containing nucleotide triphosphate hydrolases"/>
    <property type="match status" value="1"/>
</dbReference>
<dbReference type="Pfam" id="PF00005">
    <property type="entry name" value="ABC_tran"/>
    <property type="match status" value="1"/>
</dbReference>
<dbReference type="InterPro" id="IPR027417">
    <property type="entry name" value="P-loop_NTPase"/>
</dbReference>